<feature type="non-terminal residue" evidence="1">
    <location>
        <position position="82"/>
    </location>
</feature>
<dbReference type="PRINTS" id="PR00385">
    <property type="entry name" value="P450"/>
</dbReference>
<evidence type="ECO:0000313" key="1">
    <source>
        <dbReference type="EMBL" id="MCI15256.1"/>
    </source>
</evidence>
<protein>
    <submittedName>
        <fullName evidence="1">Cytochrome P450 84A1-like</fullName>
    </submittedName>
</protein>
<dbReference type="EMBL" id="LXQA010099267">
    <property type="protein sequence ID" value="MCI16069.1"/>
    <property type="molecule type" value="Genomic_DNA"/>
</dbReference>
<evidence type="ECO:0000313" key="3">
    <source>
        <dbReference type="Proteomes" id="UP000265520"/>
    </source>
</evidence>
<evidence type="ECO:0000313" key="2">
    <source>
        <dbReference type="EMBL" id="MCI16069.1"/>
    </source>
</evidence>
<dbReference type="InterPro" id="IPR036396">
    <property type="entry name" value="Cyt_P450_sf"/>
</dbReference>
<dbReference type="GO" id="GO:0004497">
    <property type="term" value="F:monooxygenase activity"/>
    <property type="evidence" value="ECO:0007669"/>
    <property type="project" value="InterPro"/>
</dbReference>
<comment type="caution">
    <text evidence="1">The sequence shown here is derived from an EMBL/GenBank/DDBJ whole genome shotgun (WGS) entry which is preliminary data.</text>
</comment>
<proteinExistence type="predicted"/>
<organism evidence="1 3">
    <name type="scientific">Trifolium medium</name>
    <dbReference type="NCBI Taxonomy" id="97028"/>
    <lineage>
        <taxon>Eukaryota</taxon>
        <taxon>Viridiplantae</taxon>
        <taxon>Streptophyta</taxon>
        <taxon>Embryophyta</taxon>
        <taxon>Tracheophyta</taxon>
        <taxon>Spermatophyta</taxon>
        <taxon>Magnoliopsida</taxon>
        <taxon>eudicotyledons</taxon>
        <taxon>Gunneridae</taxon>
        <taxon>Pentapetalae</taxon>
        <taxon>rosids</taxon>
        <taxon>fabids</taxon>
        <taxon>Fabales</taxon>
        <taxon>Fabaceae</taxon>
        <taxon>Papilionoideae</taxon>
        <taxon>50 kb inversion clade</taxon>
        <taxon>NPAAA clade</taxon>
        <taxon>Hologalegina</taxon>
        <taxon>IRL clade</taxon>
        <taxon>Trifolieae</taxon>
        <taxon>Trifolium</taxon>
    </lineage>
</organism>
<reference evidence="1 3" key="1">
    <citation type="journal article" date="2018" name="Front. Plant Sci.">
        <title>Red Clover (Trifolium pratense) and Zigzag Clover (T. medium) - A Picture of Genomic Similarities and Differences.</title>
        <authorList>
            <person name="Dluhosova J."/>
            <person name="Istvanek J."/>
            <person name="Nedelnik J."/>
            <person name="Repkova J."/>
        </authorList>
    </citation>
    <scope>NUCLEOTIDE SEQUENCE [LARGE SCALE GENOMIC DNA]</scope>
    <source>
        <strain evidence="1">10/8</strain>
        <strain evidence="3">cv. 10/8</strain>
        <tissue evidence="1">Leaf</tissue>
    </source>
</reference>
<dbReference type="PANTHER" id="PTHR47945:SF6">
    <property type="entry name" value="FERULATE 5-HYDROXYLASE"/>
    <property type="match status" value="1"/>
</dbReference>
<dbReference type="Gene3D" id="1.10.630.10">
    <property type="entry name" value="Cytochrome P450"/>
    <property type="match status" value="1"/>
</dbReference>
<accession>A0A392PVC0</accession>
<dbReference type="PRINTS" id="PR00463">
    <property type="entry name" value="EP450I"/>
</dbReference>
<dbReference type="GO" id="GO:0020037">
    <property type="term" value="F:heme binding"/>
    <property type="evidence" value="ECO:0007669"/>
    <property type="project" value="InterPro"/>
</dbReference>
<dbReference type="SUPFAM" id="SSF48264">
    <property type="entry name" value="Cytochrome P450"/>
    <property type="match status" value="1"/>
</dbReference>
<dbReference type="EMBL" id="LXQA010095659">
    <property type="protein sequence ID" value="MCI15256.1"/>
    <property type="molecule type" value="Genomic_DNA"/>
</dbReference>
<dbReference type="Pfam" id="PF00067">
    <property type="entry name" value="p450"/>
    <property type="match status" value="1"/>
</dbReference>
<dbReference type="GO" id="GO:0005506">
    <property type="term" value="F:iron ion binding"/>
    <property type="evidence" value="ECO:0007669"/>
    <property type="project" value="InterPro"/>
</dbReference>
<name>A0A392PVC0_9FABA</name>
<keyword evidence="3" id="KW-1185">Reference proteome</keyword>
<dbReference type="InterPro" id="IPR001128">
    <property type="entry name" value="Cyt_P450"/>
</dbReference>
<gene>
    <name evidence="2" type="ORF">A2U01_0037210</name>
</gene>
<dbReference type="PANTHER" id="PTHR47945">
    <property type="entry name" value="CYTOCHROME P450 84A1-RELATED"/>
    <property type="match status" value="1"/>
</dbReference>
<sequence length="82" mass="9334">MFGGTETVASVIEWALAELMKSPKDLQKVQQELTDVIGLDRRFNETDLEKLTYLKCIIKETLRLHPPIPLLLHETAEDTNIA</sequence>
<dbReference type="AlphaFoldDB" id="A0A392PVC0"/>
<dbReference type="InterPro" id="IPR053062">
    <property type="entry name" value="CYP450_84A"/>
</dbReference>
<dbReference type="InterPro" id="IPR002401">
    <property type="entry name" value="Cyt_P450_E_grp-I"/>
</dbReference>
<dbReference type="Proteomes" id="UP000265520">
    <property type="component" value="Unassembled WGS sequence"/>
</dbReference>
<dbReference type="GO" id="GO:0016705">
    <property type="term" value="F:oxidoreductase activity, acting on paired donors, with incorporation or reduction of molecular oxygen"/>
    <property type="evidence" value="ECO:0007669"/>
    <property type="project" value="InterPro"/>
</dbReference>